<keyword evidence="2" id="KW-1185">Reference proteome</keyword>
<reference evidence="1" key="1">
    <citation type="submission" date="2021-02" db="EMBL/GenBank/DDBJ databases">
        <authorList>
            <person name="Dougan E. K."/>
            <person name="Rhodes N."/>
            <person name="Thang M."/>
            <person name="Chan C."/>
        </authorList>
    </citation>
    <scope>NUCLEOTIDE SEQUENCE</scope>
</reference>
<accession>A0A812J187</accession>
<comment type="caution">
    <text evidence="1">The sequence shown here is derived from an EMBL/GenBank/DDBJ whole genome shotgun (WGS) entry which is preliminary data.</text>
</comment>
<protein>
    <submittedName>
        <fullName evidence="1">GIP protein</fullName>
    </submittedName>
</protein>
<dbReference type="OrthoDB" id="432357at2759"/>
<name>A0A812J187_9DINO</name>
<dbReference type="EMBL" id="CAJNDS010000348">
    <property type="protein sequence ID" value="CAE7196394.1"/>
    <property type="molecule type" value="Genomic_DNA"/>
</dbReference>
<evidence type="ECO:0000313" key="2">
    <source>
        <dbReference type="Proteomes" id="UP000604046"/>
    </source>
</evidence>
<sequence length="832" mass="92377">MKTSTVGAVVAAVASALYGGVLFPQIPSPADPDVSELSLRFTDVISKSANLSITSKGQMVRDRDTFFWSLFTDKFGSNPNTPYMWNALPAFGFLLPSPMWNLRRDDAVVLLARRPPNVEYFSFTTFALWIPRRGLQFSSLGDSAPCQKGEYRVNNLNIRETPEGLFAHVVTANQRTFELVQLALVSSGLPSSAINLAVVPSDIGGLFDDWTHFETVLRLFRFANQSEGDAYLHSHHPVYYIRAAHGEVSPLPTPVYKGRHHPESVREGGLQAEFEAYNRKMLERVGQALSRELPSVPALPFAPLMIQGLQCLRQEGTECLGDCPDAAYFGPNVLEESDVIDMLNMSEEDLHLISLVNHRLLNASTYGSVAVLKSSQPTLSKTHMSIRATSLGVTSFDFPQHRFATWAFTRNAEVCEQLGQAVAGCSLVEDSHVELAGYLTYCERDWQDLISARLYRLKLDELPAQEHQDFVEAVPKNLPPAGHITIFNASARFHFMHVIKTGGESLELHLSAQPSPKIDYGPCRSAAVARAWPQTTARLSCATWARAVSLALCGLNCECCASDILHASLAKDEKEGGFLKGTLLRSPRAHVLSLFSHCHAAHHNNWQRIWDDFPQYAAEGLLRATEAACDSHCTHFEPEPLADLRSQLENPNRSGQVEVIPFLRNIQSHALTCSTAHGNLGQHFRDTHFDESLPSLEGALATLRRFDWVGLTDLYEHSVCLLHFQANGSLPPSCDCSSSSRFVLPKFTHGHRALAAERLQPDILARIDASTTVDAQLFAEALRLLLGRLKAVEALTGAQLLRCIPWRRLWRRTRYIPGLWLDSESYAAGFRT</sequence>
<dbReference type="Proteomes" id="UP000604046">
    <property type="component" value="Unassembled WGS sequence"/>
</dbReference>
<dbReference type="Gene3D" id="3.40.50.300">
    <property type="entry name" value="P-loop containing nucleotide triphosphate hydrolases"/>
    <property type="match status" value="1"/>
</dbReference>
<organism evidence="1 2">
    <name type="scientific">Symbiodinium natans</name>
    <dbReference type="NCBI Taxonomy" id="878477"/>
    <lineage>
        <taxon>Eukaryota</taxon>
        <taxon>Sar</taxon>
        <taxon>Alveolata</taxon>
        <taxon>Dinophyceae</taxon>
        <taxon>Suessiales</taxon>
        <taxon>Symbiodiniaceae</taxon>
        <taxon>Symbiodinium</taxon>
    </lineage>
</organism>
<dbReference type="AlphaFoldDB" id="A0A812J187"/>
<dbReference type="InterPro" id="IPR027417">
    <property type="entry name" value="P-loop_NTPase"/>
</dbReference>
<gene>
    <name evidence="1" type="primary">GIP</name>
    <name evidence="1" type="ORF">SNAT2548_LOCUS5477</name>
</gene>
<evidence type="ECO:0000313" key="1">
    <source>
        <dbReference type="EMBL" id="CAE7196394.1"/>
    </source>
</evidence>
<proteinExistence type="predicted"/>